<dbReference type="AlphaFoldDB" id="A0A852Z477"/>
<proteinExistence type="predicted"/>
<feature type="region of interest" description="Disordered" evidence="1">
    <location>
        <begin position="127"/>
        <end position="182"/>
    </location>
</feature>
<dbReference type="Proteomes" id="UP000548304">
    <property type="component" value="Unassembled WGS sequence"/>
</dbReference>
<dbReference type="InterPro" id="IPR032724">
    <property type="entry name" value="SCP1.201-like"/>
</dbReference>
<organism evidence="2 3">
    <name type="scientific">Actinopolyspora biskrensis</name>
    <dbReference type="NCBI Taxonomy" id="1470178"/>
    <lineage>
        <taxon>Bacteria</taxon>
        <taxon>Bacillati</taxon>
        <taxon>Actinomycetota</taxon>
        <taxon>Actinomycetes</taxon>
        <taxon>Actinopolysporales</taxon>
        <taxon>Actinopolysporaceae</taxon>
        <taxon>Actinopolyspora</taxon>
    </lineage>
</organism>
<protein>
    <recommendedName>
        <fullName evidence="4">SCP1.201-like deaminase</fullName>
    </recommendedName>
</protein>
<evidence type="ECO:0000313" key="2">
    <source>
        <dbReference type="EMBL" id="NYH77063.1"/>
    </source>
</evidence>
<gene>
    <name evidence="2" type="ORF">FHR84_000377</name>
</gene>
<dbReference type="EMBL" id="JACBYW010000001">
    <property type="protein sequence ID" value="NYH77063.1"/>
    <property type="molecule type" value="Genomic_DNA"/>
</dbReference>
<keyword evidence="3" id="KW-1185">Reference proteome</keyword>
<comment type="caution">
    <text evidence="2">The sequence shown here is derived from an EMBL/GenBank/DDBJ whole genome shotgun (WGS) entry which is preliminary data.</text>
</comment>
<reference evidence="2 3" key="1">
    <citation type="submission" date="2020-07" db="EMBL/GenBank/DDBJ databases">
        <title>Genomic Encyclopedia of Type Strains, Phase III (KMG-III): the genomes of soil and plant-associated and newly described type strains.</title>
        <authorList>
            <person name="Whitman W."/>
        </authorList>
    </citation>
    <scope>NUCLEOTIDE SEQUENCE [LARGE SCALE GENOMIC DNA]</scope>
    <source>
        <strain evidence="2 3">CECT 8576</strain>
    </source>
</reference>
<name>A0A852Z477_9ACTN</name>
<evidence type="ECO:0000313" key="3">
    <source>
        <dbReference type="Proteomes" id="UP000548304"/>
    </source>
</evidence>
<sequence>MSEVQEVGNTLGGMFGRIPPEQLHQIKAWIEEYALPTLTEVGEGSSSPDLTEAVALLERTRELIDDVLALSETTRTHLINYLAGLGLNTDQSPLSLPHPSTGSRIVDKASMTSECVVRARDRLPVRGRREPTTGLFVDPDGNEIDRRSGGAGRSPWQGGAESWQRDQHEREETQQQREQRLESELADRAGALLITSDHYPELPRDIGRPDVSTHVETKAAQIMRERGNTNGVLVVNNEICREPYGCEFAVPAILPRGYTLYVWEPGTDQPHVFHGKAIP</sequence>
<evidence type="ECO:0000256" key="1">
    <source>
        <dbReference type="SAM" id="MobiDB-lite"/>
    </source>
</evidence>
<feature type="compositionally biased region" description="Basic and acidic residues" evidence="1">
    <location>
        <begin position="163"/>
        <end position="182"/>
    </location>
</feature>
<accession>A0A852Z477</accession>
<evidence type="ECO:0008006" key="4">
    <source>
        <dbReference type="Google" id="ProtNLM"/>
    </source>
</evidence>
<dbReference type="RefSeq" id="WP_179533671.1">
    <property type="nucleotide sequence ID" value="NZ_JACBYW010000001.1"/>
</dbReference>
<dbReference type="Pfam" id="PF14428">
    <property type="entry name" value="DddA-like"/>
    <property type="match status" value="1"/>
</dbReference>